<name>A0ABT1U4H9_9GAMM</name>
<evidence type="ECO:0000259" key="1">
    <source>
        <dbReference type="Pfam" id="PF13480"/>
    </source>
</evidence>
<gene>
    <name evidence="2" type="ORF">NP596_09825</name>
</gene>
<evidence type="ECO:0000313" key="2">
    <source>
        <dbReference type="EMBL" id="MCQ8128758.1"/>
    </source>
</evidence>
<keyword evidence="3" id="KW-1185">Reference proteome</keyword>
<dbReference type="Pfam" id="PF13480">
    <property type="entry name" value="Acetyltransf_6"/>
    <property type="match status" value="1"/>
</dbReference>
<reference evidence="2 3" key="1">
    <citation type="submission" date="2022-07" db="EMBL/GenBank/DDBJ databases">
        <title>Methylomonas rivi sp. nov., Methylomonas rosea sp. nov., Methylomonas aureus sp. nov. and Methylomonas subterranea sp. nov., four novel methanotrophs isolated from a freshwater creek and the deep terrestrial subsurface.</title>
        <authorList>
            <person name="Abin C."/>
            <person name="Sankaranarayanan K."/>
            <person name="Garner C."/>
            <person name="Sindelar R."/>
            <person name="Kotary K."/>
            <person name="Garner R."/>
            <person name="Barclay S."/>
            <person name="Lawson P."/>
            <person name="Krumholz L."/>
        </authorList>
    </citation>
    <scope>NUCLEOTIDE SEQUENCE [LARGE SCALE GENOMIC DNA]</scope>
    <source>
        <strain evidence="2 3">WSC-6</strain>
    </source>
</reference>
<accession>A0ABT1U4H9</accession>
<sequence>MTWHLYPVGEFKQHRENWDRLNSQGVNTPLLSSDFVIPLLDYFSSNKDKLAIHGDSQQPDAMAIVTKTKFGVWQTLQPSQAPLGLWLQNKTIATANLLSSLRKALPFPTLLIGITQQDPDLLPRPEKSSGLSTLDYIQTARVSVKGGFDDYWSQRGKNLRQNLNRQRNRLAREGVQATLKIITEAEAIPQAIVDYGRLESAGWKNAGGTAIHIDNNQGKFYRDMLINFCQHRDALVFQYYYGDQLVATDLCIKDGHSLIILKTTYDEAITTSSPAMLMRQEAFEYIFNNQLVEKIEFYGKVMDWHTKWSDEIRIMYHINLTFFVK</sequence>
<dbReference type="RefSeq" id="WP_256615171.1">
    <property type="nucleotide sequence ID" value="NZ_JANIBK010000042.1"/>
</dbReference>
<feature type="domain" description="BioF2-like acetyltransferase" evidence="1">
    <location>
        <begin position="158"/>
        <end position="304"/>
    </location>
</feature>
<evidence type="ECO:0000313" key="3">
    <source>
        <dbReference type="Proteomes" id="UP001524586"/>
    </source>
</evidence>
<protein>
    <submittedName>
        <fullName evidence="2">GNAT family N-acetyltransferase</fullName>
    </submittedName>
</protein>
<dbReference type="SUPFAM" id="SSF55729">
    <property type="entry name" value="Acyl-CoA N-acyltransferases (Nat)"/>
    <property type="match status" value="1"/>
</dbReference>
<proteinExistence type="predicted"/>
<dbReference type="InterPro" id="IPR038740">
    <property type="entry name" value="BioF2-like_GNAT_dom"/>
</dbReference>
<comment type="caution">
    <text evidence="2">The sequence shown here is derived from an EMBL/GenBank/DDBJ whole genome shotgun (WGS) entry which is preliminary data.</text>
</comment>
<dbReference type="InterPro" id="IPR016181">
    <property type="entry name" value="Acyl_CoA_acyltransferase"/>
</dbReference>
<organism evidence="2 3">
    <name type="scientific">Methylomonas rivi</name>
    <dbReference type="NCBI Taxonomy" id="2952226"/>
    <lineage>
        <taxon>Bacteria</taxon>
        <taxon>Pseudomonadati</taxon>
        <taxon>Pseudomonadota</taxon>
        <taxon>Gammaproteobacteria</taxon>
        <taxon>Methylococcales</taxon>
        <taxon>Methylococcaceae</taxon>
        <taxon>Methylomonas</taxon>
    </lineage>
</organism>
<dbReference type="Proteomes" id="UP001524586">
    <property type="component" value="Unassembled WGS sequence"/>
</dbReference>
<dbReference type="EMBL" id="JANIBK010000042">
    <property type="protein sequence ID" value="MCQ8128758.1"/>
    <property type="molecule type" value="Genomic_DNA"/>
</dbReference>